<dbReference type="Proteomes" id="UP000642284">
    <property type="component" value="Unassembled WGS sequence"/>
</dbReference>
<accession>A0ABR7SFY3</accession>
<proteinExistence type="predicted"/>
<sequence>MSVHGQYGLYGQYGQYGRQRLAMRAVVSVCLGLLLFVGGAQPAAVAGSVEQTAEAAAPSAPEFAGRGGAESERVPAESPAATTVRTAGAARASVPWSVRRATGAPVTAAQTGSSHRGAASSTPVTLPDLAAGRAHHTALRC</sequence>
<reference evidence="3 4" key="1">
    <citation type="submission" date="2020-08" db="EMBL/GenBank/DDBJ databases">
        <title>Genemic of Streptomyces polyaspartic.</title>
        <authorList>
            <person name="Liu W."/>
        </authorList>
    </citation>
    <scope>NUCLEOTIDE SEQUENCE [LARGE SCALE GENOMIC DNA]</scope>
    <source>
        <strain evidence="3 4">TRM66268-LWL</strain>
    </source>
</reference>
<evidence type="ECO:0000313" key="3">
    <source>
        <dbReference type="EMBL" id="MBC9714395.1"/>
    </source>
</evidence>
<dbReference type="EMBL" id="JACTVJ010000007">
    <property type="protein sequence ID" value="MBC9714395.1"/>
    <property type="molecule type" value="Genomic_DNA"/>
</dbReference>
<gene>
    <name evidence="3" type="ORF">H9Y04_17690</name>
</gene>
<keyword evidence="4" id="KW-1185">Reference proteome</keyword>
<protein>
    <submittedName>
        <fullName evidence="3">Uncharacterized protein</fullName>
    </submittedName>
</protein>
<evidence type="ECO:0000256" key="2">
    <source>
        <dbReference type="SAM" id="Phobius"/>
    </source>
</evidence>
<dbReference type="RefSeq" id="WP_187814830.1">
    <property type="nucleotide sequence ID" value="NZ_JACTVJ010000007.1"/>
</dbReference>
<organism evidence="3 4">
    <name type="scientific">Streptomyces polyasparticus</name>
    <dbReference type="NCBI Taxonomy" id="2767826"/>
    <lineage>
        <taxon>Bacteria</taxon>
        <taxon>Bacillati</taxon>
        <taxon>Actinomycetota</taxon>
        <taxon>Actinomycetes</taxon>
        <taxon>Kitasatosporales</taxon>
        <taxon>Streptomycetaceae</taxon>
        <taxon>Streptomyces</taxon>
    </lineage>
</organism>
<name>A0ABR7SFY3_9ACTN</name>
<evidence type="ECO:0000313" key="4">
    <source>
        <dbReference type="Proteomes" id="UP000642284"/>
    </source>
</evidence>
<feature type="region of interest" description="Disordered" evidence="1">
    <location>
        <begin position="57"/>
        <end position="87"/>
    </location>
</feature>
<comment type="caution">
    <text evidence="3">The sequence shown here is derived from an EMBL/GenBank/DDBJ whole genome shotgun (WGS) entry which is preliminary data.</text>
</comment>
<feature type="compositionally biased region" description="Polar residues" evidence="1">
    <location>
        <begin position="108"/>
        <end position="124"/>
    </location>
</feature>
<keyword evidence="2" id="KW-0812">Transmembrane</keyword>
<evidence type="ECO:0000256" key="1">
    <source>
        <dbReference type="SAM" id="MobiDB-lite"/>
    </source>
</evidence>
<feature type="transmembrane region" description="Helical" evidence="2">
    <location>
        <begin position="21"/>
        <end position="40"/>
    </location>
</feature>
<feature type="region of interest" description="Disordered" evidence="1">
    <location>
        <begin position="103"/>
        <end position="126"/>
    </location>
</feature>
<keyword evidence="2" id="KW-0472">Membrane</keyword>
<keyword evidence="2" id="KW-1133">Transmembrane helix</keyword>